<keyword evidence="2" id="KW-1185">Reference proteome</keyword>
<accession>A0ACC3SMQ2</accession>
<gene>
    <name evidence="1" type="ORF">M8818_000769</name>
</gene>
<dbReference type="EMBL" id="JAMKPW020000003">
    <property type="protein sequence ID" value="KAK8219795.1"/>
    <property type="molecule type" value="Genomic_DNA"/>
</dbReference>
<proteinExistence type="predicted"/>
<name>A0ACC3SMQ2_9PEZI</name>
<comment type="caution">
    <text evidence="1">The sequence shown here is derived from an EMBL/GenBank/DDBJ whole genome shotgun (WGS) entry which is preliminary data.</text>
</comment>
<sequence>MAGNPYASTPGFQGLPGLSYVPPQPPPAQPAIAQSNNAPPAVPAMLPLGQQPGMVLPPELQALNVTPQQFAALLSHLQSGSLPLPPPLPMSNIANGQQGLVPPPPPFAYPTLHHSATRQHFVPQQEQGVNGLQGHASQSNDGLSRAHMMDVDLEEGELSDPKKAGIPPRSSTKTSKKRKATPPTDGANSMRSTRNGKAKKSRRSLPSEPQLEQAITYDDPTPEMLPYQPPSSQCDVHGISSKKEIVLPFVRALHEEGFAFDDFVREGIEDSSLRDVYAELQLPMRTVSGLGAQSQVHQEAIGARDSQASPLPGLGSARSKGPIQSPTQRPTPGPLHSSNHHLSKDVPVQSKKAPVPNKAPSVKPSAPPSRQDYLARLQAAKTKKAENAASKPSPTVSPAAQPADAASSLDVQPSAGTIASATVGNASPGIAVVPTSSQADPRGAKDAEKQRQTTELIRKRMEALKATREHMARVNATKTPTSGGGPSTTSLPQPADPITPQPPAPFAPSDDATATLTPSTHQNGPPLERPLSAIPGLSMDGAASHTHASAAQANSTAPTSLDDSAPSTRPSSSTGTPVGKLSRRPVAADLNELEILPDAAQYRRPFGQSRQNSGDEAMIIQVSDDESDGDAEDGEVHTANIRTISAKQKSIRDLPPLRDFPQRSNFTKQSAPSTVSTPTVNTPKSLVEIERLRRKEQEITALNKRIQEYEMKKAAMKAREQAQQSRPQTPKSPKPAVPPQASSANGTSAPASEPAASPIALPTSQQVTEGSDDLSVPGWVAAGELKAERRSKIQADLSAWDAQINTQKARIEEMQRQVAEMQRQYEEDMAQQQQLRRELEDLDINTDGMTQAEMQAKKDEIDQQMVDSQATESDVSSLNRHAVAEEDQVFPSEGRQGAEPEQENEPSAVEPVATAAGNNVESPDDDDSGSSMSEDSSDEEGEVSESPLENTNDVDQGQHDTTAGEALSMEGDETMQDVNGSQIRTQEPDVPTTEPPNSIPEQEVPAVPAVDDAFDDDDSGSEMDMSSDTSSSSGDSAEDTAPVSNEESNAGVVSEGPSVDETESEYDPEDMNIETQEQQQVAANDVADASVGISTDTPVTSSGNESTDKQEDSNADDIAPELQPLPQQQIAVGHASDEPSVTHKGFFTPYTSPLATFKKYRFHPEFEDTVPHGYRSMTYSHNIDPEKPICQFESAGGVCNDPNCDGQHYRDMKISGASKDALPDYFPPWDTFPPSHNIS</sequence>
<protein>
    <submittedName>
        <fullName evidence="1">Uncharacterized protein</fullName>
    </submittedName>
</protein>
<evidence type="ECO:0000313" key="1">
    <source>
        <dbReference type="EMBL" id="KAK8219795.1"/>
    </source>
</evidence>
<organism evidence="1 2">
    <name type="scientific">Zalaria obscura</name>
    <dbReference type="NCBI Taxonomy" id="2024903"/>
    <lineage>
        <taxon>Eukaryota</taxon>
        <taxon>Fungi</taxon>
        <taxon>Dikarya</taxon>
        <taxon>Ascomycota</taxon>
        <taxon>Pezizomycotina</taxon>
        <taxon>Dothideomycetes</taxon>
        <taxon>Dothideomycetidae</taxon>
        <taxon>Dothideales</taxon>
        <taxon>Zalariaceae</taxon>
        <taxon>Zalaria</taxon>
    </lineage>
</organism>
<reference evidence="1" key="1">
    <citation type="submission" date="2024-02" db="EMBL/GenBank/DDBJ databases">
        <title>Metagenome Assembled Genome of Zalaria obscura JY119.</title>
        <authorList>
            <person name="Vighnesh L."/>
            <person name="Jagadeeshwari U."/>
            <person name="Venkata Ramana C."/>
            <person name="Sasikala C."/>
        </authorList>
    </citation>
    <scope>NUCLEOTIDE SEQUENCE</scope>
    <source>
        <strain evidence="1">JY119</strain>
    </source>
</reference>
<evidence type="ECO:0000313" key="2">
    <source>
        <dbReference type="Proteomes" id="UP001320706"/>
    </source>
</evidence>
<dbReference type="Proteomes" id="UP001320706">
    <property type="component" value="Unassembled WGS sequence"/>
</dbReference>